<accession>A0A8K0HSB6</accession>
<dbReference type="InterPro" id="IPR003591">
    <property type="entry name" value="Leu-rich_rpt_typical-subtyp"/>
</dbReference>
<dbReference type="SUPFAM" id="SSF52058">
    <property type="entry name" value="L domain-like"/>
    <property type="match status" value="2"/>
</dbReference>
<dbReference type="FunFam" id="1.10.510.10:FF:000445">
    <property type="entry name" value="MDIS1-interacting receptor like kinase 2"/>
    <property type="match status" value="1"/>
</dbReference>
<dbReference type="Pfam" id="PF00069">
    <property type="entry name" value="Pkinase"/>
    <property type="match status" value="1"/>
</dbReference>
<feature type="binding site" evidence="24">
    <location>
        <position position="819"/>
    </location>
    <ligand>
        <name>ATP</name>
        <dbReference type="ChEBI" id="CHEBI:30616"/>
    </ligand>
</feature>
<dbReference type="InterPro" id="IPR051716">
    <property type="entry name" value="Plant_RL_S/T_kinase"/>
</dbReference>
<dbReference type="GO" id="GO:0005524">
    <property type="term" value="F:ATP binding"/>
    <property type="evidence" value="ECO:0007669"/>
    <property type="project" value="UniProtKB-UniRule"/>
</dbReference>
<dbReference type="GO" id="GO:0005886">
    <property type="term" value="C:plasma membrane"/>
    <property type="evidence" value="ECO:0007669"/>
    <property type="project" value="UniProtKB-SubCell"/>
</dbReference>
<keyword evidence="15" id="KW-0418">Kinase</keyword>
<keyword evidence="10" id="KW-0808">Transferase</keyword>
<comment type="caution">
    <text evidence="27">The sequence shown here is derived from an EMBL/GenBank/DDBJ whole genome shotgun (WGS) entry which is preliminary data.</text>
</comment>
<keyword evidence="12" id="KW-0732">Signal</keyword>
<evidence type="ECO:0000256" key="1">
    <source>
        <dbReference type="ARBA" id="ARBA00004191"/>
    </source>
</evidence>
<dbReference type="InterPro" id="IPR017441">
    <property type="entry name" value="Protein_kinase_ATP_BS"/>
</dbReference>
<keyword evidence="5" id="KW-1003">Cell membrane</keyword>
<dbReference type="Pfam" id="PF00560">
    <property type="entry name" value="LRR_1"/>
    <property type="match status" value="2"/>
</dbReference>
<dbReference type="EMBL" id="VOIH02000001">
    <property type="protein sequence ID" value="KAF3457554.1"/>
    <property type="molecule type" value="Genomic_DNA"/>
</dbReference>
<dbReference type="Gene3D" id="3.80.10.10">
    <property type="entry name" value="Ribonuclease Inhibitor"/>
    <property type="match status" value="4"/>
</dbReference>
<evidence type="ECO:0000256" key="10">
    <source>
        <dbReference type="ARBA" id="ARBA00022679"/>
    </source>
</evidence>
<keyword evidence="20" id="KW-0325">Glycoprotein</keyword>
<evidence type="ECO:0000313" key="27">
    <source>
        <dbReference type="EMBL" id="KAF3457554.1"/>
    </source>
</evidence>
<evidence type="ECO:0000256" key="22">
    <source>
        <dbReference type="ARBA" id="ARBA00047899"/>
    </source>
</evidence>
<dbReference type="FunFam" id="3.80.10.10:FF:000400">
    <property type="entry name" value="Nuclear pore complex protein NUP107"/>
    <property type="match status" value="1"/>
</dbReference>
<dbReference type="InterPro" id="IPR011009">
    <property type="entry name" value="Kinase-like_dom_sf"/>
</dbReference>
<evidence type="ECO:0000256" key="21">
    <source>
        <dbReference type="ARBA" id="ARBA00038043"/>
    </source>
</evidence>
<evidence type="ECO:0000256" key="7">
    <source>
        <dbReference type="ARBA" id="ARBA00022527"/>
    </source>
</evidence>
<evidence type="ECO:0000256" key="14">
    <source>
        <dbReference type="ARBA" id="ARBA00022741"/>
    </source>
</evidence>
<gene>
    <name evidence="27" type="ORF">FNV43_RR02212</name>
</gene>
<dbReference type="PANTHER" id="PTHR48053:SF142">
    <property type="entry name" value="REPEAT RECEPTOR-LIKE PROTEIN KINASE FAMILY PROTEIN, PUTATIVE-RELATED"/>
    <property type="match status" value="1"/>
</dbReference>
<dbReference type="FunFam" id="3.30.200.20:FF:000309">
    <property type="entry name" value="Leucine-rich repeat receptor protein kinase MSP1"/>
    <property type="match status" value="1"/>
</dbReference>
<dbReference type="PROSITE" id="PS50011">
    <property type="entry name" value="PROTEIN_KINASE_DOM"/>
    <property type="match status" value="1"/>
</dbReference>
<keyword evidence="6" id="KW-0964">Secreted</keyword>
<dbReference type="InterPro" id="IPR008266">
    <property type="entry name" value="Tyr_kinase_AS"/>
</dbReference>
<dbReference type="PROSITE" id="PS00107">
    <property type="entry name" value="PROTEIN_KINASE_ATP"/>
    <property type="match status" value="1"/>
</dbReference>
<keyword evidence="14 24" id="KW-0547">Nucleotide-binding</keyword>
<feature type="transmembrane region" description="Helical" evidence="25">
    <location>
        <begin position="723"/>
        <end position="746"/>
    </location>
</feature>
<dbReference type="OrthoDB" id="676979at2759"/>
<dbReference type="GO" id="GO:0004674">
    <property type="term" value="F:protein serine/threonine kinase activity"/>
    <property type="evidence" value="ECO:0007669"/>
    <property type="project" value="UniProtKB-KW"/>
</dbReference>
<keyword evidence="8" id="KW-0597">Phosphoprotein</keyword>
<feature type="domain" description="Protein kinase" evidence="26">
    <location>
        <begin position="790"/>
        <end position="1068"/>
    </location>
</feature>
<name>A0A8K0HSB6_9ROSA</name>
<keyword evidence="6" id="KW-0134">Cell wall</keyword>
<evidence type="ECO:0000256" key="8">
    <source>
        <dbReference type="ARBA" id="ARBA00022553"/>
    </source>
</evidence>
<evidence type="ECO:0000256" key="2">
    <source>
        <dbReference type="ARBA" id="ARBA00004236"/>
    </source>
</evidence>
<evidence type="ECO:0000256" key="23">
    <source>
        <dbReference type="ARBA" id="ARBA00048679"/>
    </source>
</evidence>
<organism evidence="27 28">
    <name type="scientific">Rhamnella rubrinervis</name>
    <dbReference type="NCBI Taxonomy" id="2594499"/>
    <lineage>
        <taxon>Eukaryota</taxon>
        <taxon>Viridiplantae</taxon>
        <taxon>Streptophyta</taxon>
        <taxon>Embryophyta</taxon>
        <taxon>Tracheophyta</taxon>
        <taxon>Spermatophyta</taxon>
        <taxon>Magnoliopsida</taxon>
        <taxon>eudicotyledons</taxon>
        <taxon>Gunneridae</taxon>
        <taxon>Pentapetalae</taxon>
        <taxon>rosids</taxon>
        <taxon>fabids</taxon>
        <taxon>Rosales</taxon>
        <taxon>Rhamnaceae</taxon>
        <taxon>rhamnoid group</taxon>
        <taxon>Rhamneae</taxon>
        <taxon>Rhamnella</taxon>
    </lineage>
</organism>
<keyword evidence="9" id="KW-0433">Leucine-rich repeat</keyword>
<keyword evidence="19" id="KW-0675">Receptor</keyword>
<keyword evidence="16 24" id="KW-0067">ATP-binding</keyword>
<evidence type="ECO:0000256" key="16">
    <source>
        <dbReference type="ARBA" id="ARBA00022840"/>
    </source>
</evidence>
<dbReference type="Gene3D" id="3.30.200.20">
    <property type="entry name" value="Phosphorylase Kinase, domain 1"/>
    <property type="match status" value="1"/>
</dbReference>
<dbReference type="FunFam" id="3.80.10.10:FF:000041">
    <property type="entry name" value="LRR receptor-like serine/threonine-protein kinase ERECTA"/>
    <property type="match status" value="1"/>
</dbReference>
<evidence type="ECO:0000256" key="11">
    <source>
        <dbReference type="ARBA" id="ARBA00022692"/>
    </source>
</evidence>
<evidence type="ECO:0000256" key="20">
    <source>
        <dbReference type="ARBA" id="ARBA00023180"/>
    </source>
</evidence>
<dbReference type="FunFam" id="3.80.10.10:FF:000233">
    <property type="entry name" value="Leucine-rich repeat receptor-like protein kinase TDR"/>
    <property type="match status" value="1"/>
</dbReference>
<evidence type="ECO:0000256" key="17">
    <source>
        <dbReference type="ARBA" id="ARBA00022989"/>
    </source>
</evidence>
<evidence type="ECO:0000256" key="18">
    <source>
        <dbReference type="ARBA" id="ARBA00023136"/>
    </source>
</evidence>
<dbReference type="SUPFAM" id="SSF56112">
    <property type="entry name" value="Protein kinase-like (PK-like)"/>
    <property type="match status" value="1"/>
</dbReference>
<comment type="catalytic activity">
    <reaction evidence="22">
        <text>L-threonyl-[protein] + ATP = O-phospho-L-threonyl-[protein] + ADP + H(+)</text>
        <dbReference type="Rhea" id="RHEA:46608"/>
        <dbReference type="Rhea" id="RHEA-COMP:11060"/>
        <dbReference type="Rhea" id="RHEA-COMP:11605"/>
        <dbReference type="ChEBI" id="CHEBI:15378"/>
        <dbReference type="ChEBI" id="CHEBI:30013"/>
        <dbReference type="ChEBI" id="CHEBI:30616"/>
        <dbReference type="ChEBI" id="CHEBI:61977"/>
        <dbReference type="ChEBI" id="CHEBI:456216"/>
        <dbReference type="EC" id="2.7.11.1"/>
    </reaction>
</comment>
<dbReference type="SMART" id="SM00369">
    <property type="entry name" value="LRR_TYP"/>
    <property type="match status" value="10"/>
</dbReference>
<dbReference type="GO" id="GO:0009791">
    <property type="term" value="P:post-embryonic development"/>
    <property type="evidence" value="ECO:0007669"/>
    <property type="project" value="UniProtKB-ARBA"/>
</dbReference>
<dbReference type="PROSITE" id="PS00109">
    <property type="entry name" value="PROTEIN_KINASE_TYR"/>
    <property type="match status" value="1"/>
</dbReference>
<dbReference type="InterPro" id="IPR001611">
    <property type="entry name" value="Leu-rich_rpt"/>
</dbReference>
<evidence type="ECO:0000256" key="15">
    <source>
        <dbReference type="ARBA" id="ARBA00022777"/>
    </source>
</evidence>
<evidence type="ECO:0000256" key="12">
    <source>
        <dbReference type="ARBA" id="ARBA00022729"/>
    </source>
</evidence>
<evidence type="ECO:0000256" key="13">
    <source>
        <dbReference type="ARBA" id="ARBA00022737"/>
    </source>
</evidence>
<comment type="catalytic activity">
    <reaction evidence="23">
        <text>L-seryl-[protein] + ATP = O-phospho-L-seryl-[protein] + ADP + H(+)</text>
        <dbReference type="Rhea" id="RHEA:17989"/>
        <dbReference type="Rhea" id="RHEA-COMP:9863"/>
        <dbReference type="Rhea" id="RHEA-COMP:11604"/>
        <dbReference type="ChEBI" id="CHEBI:15378"/>
        <dbReference type="ChEBI" id="CHEBI:29999"/>
        <dbReference type="ChEBI" id="CHEBI:30616"/>
        <dbReference type="ChEBI" id="CHEBI:83421"/>
        <dbReference type="ChEBI" id="CHEBI:456216"/>
        <dbReference type="EC" id="2.7.11.1"/>
    </reaction>
</comment>
<keyword evidence="11 25" id="KW-0812">Transmembrane</keyword>
<protein>
    <recommendedName>
        <fullName evidence="4">non-specific serine/threonine protein kinase</fullName>
        <ecNumber evidence="4">2.7.11.1</ecNumber>
    </recommendedName>
</protein>
<dbReference type="Pfam" id="PF23598">
    <property type="entry name" value="LRR_14"/>
    <property type="match status" value="3"/>
</dbReference>
<comment type="similarity">
    <text evidence="21">Belongs to the polygalacturonase-inhibiting protein family.</text>
</comment>
<reference evidence="27" key="1">
    <citation type="submission" date="2020-03" db="EMBL/GenBank/DDBJ databases">
        <title>A high-quality chromosome-level genome assembly of a woody plant with both climbing and erect habits, Rhamnella rubrinervis.</title>
        <authorList>
            <person name="Lu Z."/>
            <person name="Yang Y."/>
            <person name="Zhu X."/>
            <person name="Sun Y."/>
        </authorList>
    </citation>
    <scope>NUCLEOTIDE SEQUENCE</scope>
    <source>
        <strain evidence="27">BYM</strain>
        <tissue evidence="27">Leaf</tissue>
    </source>
</reference>
<dbReference type="AlphaFoldDB" id="A0A8K0HSB6"/>
<evidence type="ECO:0000256" key="24">
    <source>
        <dbReference type="PROSITE-ProRule" id="PRU10141"/>
    </source>
</evidence>
<dbReference type="PANTHER" id="PTHR48053">
    <property type="entry name" value="LEUCINE RICH REPEAT FAMILY PROTEIN, EXPRESSED"/>
    <property type="match status" value="1"/>
</dbReference>
<keyword evidence="17 25" id="KW-1133">Transmembrane helix</keyword>
<dbReference type="Proteomes" id="UP000796880">
    <property type="component" value="Unassembled WGS sequence"/>
</dbReference>
<evidence type="ECO:0000256" key="25">
    <source>
        <dbReference type="SAM" id="Phobius"/>
    </source>
</evidence>
<dbReference type="Gene3D" id="1.10.510.10">
    <property type="entry name" value="Transferase(Phosphotransferase) domain 1"/>
    <property type="match status" value="1"/>
</dbReference>
<sequence>MAPLLNISISNNLQFFPVFILIFILVLFPCLSAATTSEAEALLKWKNSLHNLTNHSLLPSWKLLPSYNSTSPSTNSSHSSCCQWIGIVCNEFGSVTEINLASSNLKGTLQYFNFSSFPNLLSFVLNDNSLYGSIPSQISNLSRLTHLELGWNQLSGNIPFEIGMLLSLEVFWAHNNNLSALSTNNIIGSIPKEVGQLSSLNTLYLHINHLSGSIPSSIGNLSKLSYLALGNNNITGSIPKEVGQLSSLNWLFEHKSSQWFNPSSIGNLSKLSYLELNTNSIIGSIPKEVGQLSSLNTLYLHINHLSGSIPSSIGNLSKLSYLALGNNNITGSIPKEVGQLSSLNWLFAHKSSQWFNPSSIGSLSKLSYLELNTNSITGSIPKEVGQLSSLNWLFAHKSSQWFNPSSIGNLSKLSYLELNTNSIIGSIPKEVGQLSSLNMLCSIPKGLRNCNTLVSVSLQENLLTGNVSEEFGIYSNLYYMDLSNNKFVGKLIGNWGQCPKLMKLNFSNNKISGTLSPELGNATQLQILDLSSNLLVGKIPKELGKLKLLFNLKLNNNSFSGKVPTEIGMLSQLEQLDLSTNEFSGQIPMHLGQCSKLLHLNLRNNRFSGTVPFQIGSLRSLQDLDLSQNFLTGQLPLELGHLQILETFNISHNNFSGSIPSTFKEMLSLTSVDMSYNQLEGSLPHIKAFIEAPIEALENNKGLCGNNSNLKPCPIFKKESNEVVIISVIVSILVTILLFFLIVGVLHIRQKRERKHIEEPRVTQNKTFFVEWGHDGKKVHQEIVEATENFDSKYCVGVGGFGSVYKTQLSTGQVVAVKKIHENGGVADEEAFESETSILTKIRHRNIIKLYGFCLHSRHSFLVYEFMERGSLAKMLTDDGKAVELVWALRVNVVKGLANAVSYMHHECCPCVVHRDISSKNVLLDGDYEAHLSDFGSARTVDPDSSNWTSFAGTFGYAAPELAYTMEVNEKCDVYSFGVVTLEVIMGSHPGDLISSLPILSSSSSATIHHQIPFRKVLDQRLAPPRNQIANQVVSIAHIAFACLKANPQSRPTMKQVCDKLAASSPSLSVPLDLITVQQLFDPPT</sequence>
<dbReference type="InterPro" id="IPR000719">
    <property type="entry name" value="Prot_kinase_dom"/>
</dbReference>
<keyword evidence="28" id="KW-1185">Reference proteome</keyword>
<keyword evidence="7" id="KW-0723">Serine/threonine-protein kinase</keyword>
<keyword evidence="13" id="KW-0677">Repeat</keyword>
<dbReference type="EC" id="2.7.11.1" evidence="4"/>
<evidence type="ECO:0000313" key="28">
    <source>
        <dbReference type="Proteomes" id="UP000796880"/>
    </source>
</evidence>
<keyword evidence="18 25" id="KW-0472">Membrane</keyword>
<evidence type="ECO:0000256" key="3">
    <source>
        <dbReference type="ARBA" id="ARBA00004479"/>
    </source>
</evidence>
<comment type="subcellular location">
    <subcellularLocation>
        <location evidence="2">Cell membrane</location>
    </subcellularLocation>
    <subcellularLocation>
        <location evidence="3">Membrane</location>
        <topology evidence="3">Single-pass type I membrane protein</topology>
    </subcellularLocation>
    <subcellularLocation>
        <location evidence="1">Secreted</location>
        <location evidence="1">Cell wall</location>
    </subcellularLocation>
</comment>
<proteinExistence type="inferred from homology"/>
<evidence type="ECO:0000259" key="26">
    <source>
        <dbReference type="PROSITE" id="PS50011"/>
    </source>
</evidence>
<dbReference type="InterPro" id="IPR055414">
    <property type="entry name" value="LRR_R13L4/SHOC2-like"/>
</dbReference>
<evidence type="ECO:0000256" key="9">
    <source>
        <dbReference type="ARBA" id="ARBA00022614"/>
    </source>
</evidence>
<evidence type="ECO:0000256" key="6">
    <source>
        <dbReference type="ARBA" id="ARBA00022512"/>
    </source>
</evidence>
<dbReference type="InterPro" id="IPR032675">
    <property type="entry name" value="LRR_dom_sf"/>
</dbReference>
<evidence type="ECO:0000256" key="5">
    <source>
        <dbReference type="ARBA" id="ARBA00022475"/>
    </source>
</evidence>
<evidence type="ECO:0000256" key="4">
    <source>
        <dbReference type="ARBA" id="ARBA00012513"/>
    </source>
</evidence>
<evidence type="ECO:0000256" key="19">
    <source>
        <dbReference type="ARBA" id="ARBA00023170"/>
    </source>
</evidence>
<dbReference type="FunFam" id="3.80.10.10:FF:000299">
    <property type="entry name" value="Piriformospora indica-insensitive protein 2"/>
    <property type="match status" value="1"/>
</dbReference>